<gene>
    <name evidence="4" type="primary">CSON008605</name>
</gene>
<dbReference type="GO" id="GO:0006355">
    <property type="term" value="P:regulation of DNA-templated transcription"/>
    <property type="evidence" value="ECO:0007669"/>
    <property type="project" value="TreeGrafter"/>
</dbReference>
<dbReference type="EMBL" id="UFQT01003263">
    <property type="protein sequence ID" value="SSX34797.1"/>
    <property type="molecule type" value="Genomic_DNA"/>
</dbReference>
<dbReference type="PANTHER" id="PTHR13360">
    <property type="entry name" value="ACTIVATING SIGNAL COINTEGRATOR 1 COMPLEX SUBUNIT 1"/>
    <property type="match status" value="1"/>
</dbReference>
<dbReference type="InterPro" id="IPR019510">
    <property type="entry name" value="AKAP7-like_phosphoesterase"/>
</dbReference>
<feature type="domain" description="K Homology" evidence="2">
    <location>
        <begin position="163"/>
        <end position="200"/>
    </location>
</feature>
<dbReference type="PROSITE" id="PS51257">
    <property type="entry name" value="PROKAR_LIPOPROTEIN"/>
    <property type="match status" value="1"/>
</dbReference>
<dbReference type="Pfam" id="PF00013">
    <property type="entry name" value="KH_1"/>
    <property type="match status" value="1"/>
</dbReference>
<dbReference type="InterPro" id="IPR009210">
    <property type="entry name" value="ASCC1"/>
</dbReference>
<evidence type="ECO:0000313" key="4">
    <source>
        <dbReference type="EMBL" id="SSX15428.1"/>
    </source>
</evidence>
<dbReference type="GO" id="GO:0006307">
    <property type="term" value="P:DNA alkylation repair"/>
    <property type="evidence" value="ECO:0007669"/>
    <property type="project" value="InterPro"/>
</dbReference>
<evidence type="ECO:0000259" key="2">
    <source>
        <dbReference type="Pfam" id="PF00013"/>
    </source>
</evidence>
<keyword evidence="1" id="KW-0694">RNA-binding</keyword>
<dbReference type="AlphaFoldDB" id="A0A336LC95"/>
<accession>A0A336LC95</accession>
<dbReference type="SUPFAM" id="SSF54791">
    <property type="entry name" value="Eukaryotic type KH-domain (KH-domain type I)"/>
    <property type="match status" value="1"/>
</dbReference>
<dbReference type="PROSITE" id="PS50084">
    <property type="entry name" value="KH_TYPE_1"/>
    <property type="match status" value="1"/>
</dbReference>
<dbReference type="OMA" id="HTQRMSH"/>
<dbReference type="InterPro" id="IPR004088">
    <property type="entry name" value="KH_dom_type_1"/>
</dbReference>
<dbReference type="GO" id="GO:0005634">
    <property type="term" value="C:nucleus"/>
    <property type="evidence" value="ECO:0007669"/>
    <property type="project" value="TreeGrafter"/>
</dbReference>
<protein>
    <submittedName>
        <fullName evidence="4">CSON008605 protein</fullName>
    </submittedName>
</protein>
<evidence type="ECO:0000256" key="1">
    <source>
        <dbReference type="PROSITE-ProRule" id="PRU00117"/>
    </source>
</evidence>
<dbReference type="GO" id="GO:0003723">
    <property type="term" value="F:RNA binding"/>
    <property type="evidence" value="ECO:0007669"/>
    <property type="project" value="UniProtKB-UniRule"/>
</dbReference>
<dbReference type="InterPro" id="IPR036612">
    <property type="entry name" value="KH_dom_type_1_sf"/>
</dbReference>
<proteinExistence type="predicted"/>
<dbReference type="PANTHER" id="PTHR13360:SF1">
    <property type="entry name" value="ACTIVATING SIGNAL COINTEGRATOR 1 COMPLEX SUBUNIT 1"/>
    <property type="match status" value="1"/>
</dbReference>
<sequence length="333" mass="38027">MRPSKESTLMTNAAFACPTIDTQFFLVCHTLILICLIKCPWEIPCFDIGTNVLETLNLRGNIFQPSTIHQFTNIQTLSTVRTTSTFIEPPKMDILKPDLIWIGSRCYRVNPTSDLTVKSNEIHSKYIEQDDFDEDDDETLLEPESENQDNNYQIESINGRYSTSFHVPSQLFGQIVGAKGATRRRIETETGSQILIPKQGQEADVGQLELEMRGLGIMNDDPSAVNVLYGTVDCEPLQVICDKIYEYFVGKGMCKKQYDRVKLHATLMNTKFIKSREDSSTKDNKADSFDATQILENYRNFYFGKIQIRELLLSQRHTTGSNNYYETSCMIKI</sequence>
<organism evidence="4">
    <name type="scientific">Culicoides sonorensis</name>
    <name type="common">Biting midge</name>
    <dbReference type="NCBI Taxonomy" id="179676"/>
    <lineage>
        <taxon>Eukaryota</taxon>
        <taxon>Metazoa</taxon>
        <taxon>Ecdysozoa</taxon>
        <taxon>Arthropoda</taxon>
        <taxon>Hexapoda</taxon>
        <taxon>Insecta</taxon>
        <taxon>Pterygota</taxon>
        <taxon>Neoptera</taxon>
        <taxon>Endopterygota</taxon>
        <taxon>Diptera</taxon>
        <taxon>Nematocera</taxon>
        <taxon>Chironomoidea</taxon>
        <taxon>Ceratopogonidae</taxon>
        <taxon>Ceratopogoninae</taxon>
        <taxon>Culicoides</taxon>
        <taxon>Monoculicoides</taxon>
    </lineage>
</organism>
<evidence type="ECO:0000313" key="5">
    <source>
        <dbReference type="EMBL" id="SSX34797.1"/>
    </source>
</evidence>
<dbReference type="CDD" id="cd22419">
    <property type="entry name" value="KH-I_ASCC1"/>
    <property type="match status" value="1"/>
</dbReference>
<reference evidence="4" key="1">
    <citation type="submission" date="2018-04" db="EMBL/GenBank/DDBJ databases">
        <authorList>
            <person name="Go L.Y."/>
            <person name="Mitchell J.A."/>
        </authorList>
    </citation>
    <scope>NUCLEOTIDE SEQUENCE</scope>
    <source>
        <tissue evidence="4">Whole organism</tissue>
    </source>
</reference>
<dbReference type="InterPro" id="IPR047538">
    <property type="entry name" value="KH-I_ASCC1"/>
</dbReference>
<dbReference type="EMBL" id="UFQS01003263">
    <property type="protein sequence ID" value="SSX15428.1"/>
    <property type="molecule type" value="Genomic_DNA"/>
</dbReference>
<dbReference type="Gene3D" id="3.90.1140.10">
    <property type="entry name" value="Cyclic phosphodiesterase"/>
    <property type="match status" value="1"/>
</dbReference>
<name>A0A336LC95_CULSO</name>
<evidence type="ECO:0000259" key="3">
    <source>
        <dbReference type="Pfam" id="PF10469"/>
    </source>
</evidence>
<feature type="domain" description="A-kinase anchor protein 7-like phosphoesterase" evidence="3">
    <location>
        <begin position="206"/>
        <end position="332"/>
    </location>
</feature>
<dbReference type="VEuPathDB" id="VectorBase:CSON008605"/>
<dbReference type="Pfam" id="PF10469">
    <property type="entry name" value="AKAP7_NLS"/>
    <property type="match status" value="1"/>
</dbReference>
<reference evidence="5" key="2">
    <citation type="submission" date="2018-07" db="EMBL/GenBank/DDBJ databases">
        <authorList>
            <person name="Quirk P.G."/>
            <person name="Krulwich T.A."/>
        </authorList>
    </citation>
    <scope>NUCLEOTIDE SEQUENCE</scope>
</reference>